<dbReference type="InterPro" id="IPR000182">
    <property type="entry name" value="GNAT_dom"/>
</dbReference>
<dbReference type="AlphaFoldDB" id="A0A918QNJ0"/>
<dbReference type="SUPFAM" id="SSF55729">
    <property type="entry name" value="Acyl-CoA N-acyltransferases (Nat)"/>
    <property type="match status" value="1"/>
</dbReference>
<dbReference type="InterPro" id="IPR016181">
    <property type="entry name" value="Acyl_CoA_acyltransferase"/>
</dbReference>
<reference evidence="3" key="2">
    <citation type="submission" date="2020-09" db="EMBL/GenBank/DDBJ databases">
        <authorList>
            <person name="Sun Q."/>
            <person name="Ohkuma M."/>
        </authorList>
    </citation>
    <scope>NUCLEOTIDE SEQUENCE</scope>
    <source>
        <strain evidence="3">JCM 4834</strain>
    </source>
</reference>
<dbReference type="Pfam" id="PF13527">
    <property type="entry name" value="Acetyltransf_9"/>
    <property type="match status" value="1"/>
</dbReference>
<reference evidence="3" key="1">
    <citation type="journal article" date="2014" name="Int. J. Syst. Evol. Microbiol.">
        <title>Complete genome sequence of Corynebacterium casei LMG S-19264T (=DSM 44701T), isolated from a smear-ripened cheese.</title>
        <authorList>
            <consortium name="US DOE Joint Genome Institute (JGI-PGF)"/>
            <person name="Walter F."/>
            <person name="Albersmeier A."/>
            <person name="Kalinowski J."/>
            <person name="Ruckert C."/>
        </authorList>
    </citation>
    <scope>NUCLEOTIDE SEQUENCE</scope>
    <source>
        <strain evidence="3">JCM 4834</strain>
    </source>
</reference>
<evidence type="ECO:0000256" key="1">
    <source>
        <dbReference type="SAM" id="MobiDB-lite"/>
    </source>
</evidence>
<dbReference type="Gene3D" id="3.40.630.30">
    <property type="match status" value="1"/>
</dbReference>
<name>A0A918QNJ0_9ACTN</name>
<dbReference type="GO" id="GO:0016747">
    <property type="term" value="F:acyltransferase activity, transferring groups other than amino-acyl groups"/>
    <property type="evidence" value="ECO:0007669"/>
    <property type="project" value="InterPro"/>
</dbReference>
<dbReference type="PROSITE" id="PS51186">
    <property type="entry name" value="GNAT"/>
    <property type="match status" value="1"/>
</dbReference>
<feature type="domain" description="N-acetyltransferase" evidence="2">
    <location>
        <begin position="77"/>
        <end position="231"/>
    </location>
</feature>
<protein>
    <recommendedName>
        <fullName evidence="2">N-acetyltransferase domain-containing protein</fullName>
    </recommendedName>
</protein>
<evidence type="ECO:0000259" key="2">
    <source>
        <dbReference type="PROSITE" id="PS51186"/>
    </source>
</evidence>
<accession>A0A918QNJ0</accession>
<feature type="region of interest" description="Disordered" evidence="1">
    <location>
        <begin position="1"/>
        <end position="55"/>
    </location>
</feature>
<dbReference type="EMBL" id="BMVX01000005">
    <property type="protein sequence ID" value="GGZ59268.1"/>
    <property type="molecule type" value="Genomic_DNA"/>
</dbReference>
<evidence type="ECO:0000313" key="4">
    <source>
        <dbReference type="Proteomes" id="UP000634660"/>
    </source>
</evidence>
<dbReference type="Proteomes" id="UP000634660">
    <property type="component" value="Unassembled WGS sequence"/>
</dbReference>
<gene>
    <name evidence="3" type="ORF">GCM10010371_18570</name>
</gene>
<sequence>MPGGDHRSIPGARARPRRRGAGRGGRRTARRSGAGGLRRGRRAESGFRTGRLFPAFPGSRHRGPAGWYGPRMDTLVRHTAELTGGELAEVRALLDGAFGGRFAEEDFEHALGGVHVLVRSAGGELVAHGSVVQRRAVHRGRALRTGYVEAVAVRADRRRQGLGGRVMDGLERVIGGAYLLGALSASADGAGLYAGRGWQVWAGELGTLGPGGPVRLAEEEGTTYVWAPPGAALPDPAGRLDFDWRNGDVL</sequence>
<evidence type="ECO:0000313" key="3">
    <source>
        <dbReference type="EMBL" id="GGZ59268.1"/>
    </source>
</evidence>
<proteinExistence type="predicted"/>
<feature type="compositionally biased region" description="Basic residues" evidence="1">
    <location>
        <begin position="14"/>
        <end position="30"/>
    </location>
</feature>
<comment type="caution">
    <text evidence="3">The sequence shown here is derived from an EMBL/GenBank/DDBJ whole genome shotgun (WGS) entry which is preliminary data.</text>
</comment>
<organism evidence="3 4">
    <name type="scientific">Streptomyces subrutilus</name>
    <dbReference type="NCBI Taxonomy" id="36818"/>
    <lineage>
        <taxon>Bacteria</taxon>
        <taxon>Bacillati</taxon>
        <taxon>Actinomycetota</taxon>
        <taxon>Actinomycetes</taxon>
        <taxon>Kitasatosporales</taxon>
        <taxon>Streptomycetaceae</taxon>
        <taxon>Streptomyces</taxon>
    </lineage>
</organism>